<evidence type="ECO:0000256" key="1">
    <source>
        <dbReference type="SAM" id="MobiDB-lite"/>
    </source>
</evidence>
<feature type="compositionally biased region" description="Basic and acidic residues" evidence="1">
    <location>
        <begin position="948"/>
        <end position="962"/>
    </location>
</feature>
<dbReference type="PROSITE" id="PS51782">
    <property type="entry name" value="LYSM"/>
    <property type="match status" value="1"/>
</dbReference>
<evidence type="ECO:0000259" key="3">
    <source>
        <dbReference type="PROSITE" id="PS51782"/>
    </source>
</evidence>
<protein>
    <recommendedName>
        <fullName evidence="3">LysM domain-containing protein</fullName>
    </recommendedName>
</protein>
<dbReference type="InterPro" id="IPR003646">
    <property type="entry name" value="SH3-like_bac-type"/>
</dbReference>
<dbReference type="Gene3D" id="2.30.30.40">
    <property type="entry name" value="SH3 Domains"/>
    <property type="match status" value="1"/>
</dbReference>
<feature type="transmembrane region" description="Helical" evidence="2">
    <location>
        <begin position="859"/>
        <end position="880"/>
    </location>
</feature>
<gene>
    <name evidence="4" type="ORF">AU467_01525</name>
</gene>
<dbReference type="EMBL" id="LPWA01000001">
    <property type="protein sequence ID" value="KUM28955.1"/>
    <property type="molecule type" value="Genomic_DNA"/>
</dbReference>
<evidence type="ECO:0000313" key="4">
    <source>
        <dbReference type="EMBL" id="KUM28955.1"/>
    </source>
</evidence>
<feature type="domain" description="LysM" evidence="3">
    <location>
        <begin position="1072"/>
        <end position="1118"/>
    </location>
</feature>
<keyword evidence="2" id="KW-0472">Membrane</keyword>
<evidence type="ECO:0000256" key="2">
    <source>
        <dbReference type="SAM" id="Phobius"/>
    </source>
</evidence>
<evidence type="ECO:0000313" key="5">
    <source>
        <dbReference type="Proteomes" id="UP000053176"/>
    </source>
</evidence>
<comment type="caution">
    <text evidence="4">The sequence shown here is derived from an EMBL/GenBank/DDBJ whole genome shotgun (WGS) entry which is preliminary data.</text>
</comment>
<organism evidence="4 5">
    <name type="scientific">Rhizobium loti</name>
    <name type="common">Mesorhizobium loti</name>
    <dbReference type="NCBI Taxonomy" id="381"/>
    <lineage>
        <taxon>Bacteria</taxon>
        <taxon>Pseudomonadati</taxon>
        <taxon>Pseudomonadota</taxon>
        <taxon>Alphaproteobacteria</taxon>
        <taxon>Hyphomicrobiales</taxon>
        <taxon>Phyllobacteriaceae</taxon>
        <taxon>Mesorhizobium</taxon>
    </lineage>
</organism>
<dbReference type="Pfam" id="PF08239">
    <property type="entry name" value="SH3_3"/>
    <property type="match status" value="1"/>
</dbReference>
<proteinExistence type="predicted"/>
<dbReference type="Proteomes" id="UP000053176">
    <property type="component" value="Unassembled WGS sequence"/>
</dbReference>
<dbReference type="AlphaFoldDB" id="A0A117N536"/>
<dbReference type="OrthoDB" id="6152272at2"/>
<accession>A0A117N536</accession>
<name>A0A117N536_RHILI</name>
<dbReference type="InterPro" id="IPR018392">
    <property type="entry name" value="LysM"/>
</dbReference>
<keyword evidence="2" id="KW-0812">Transmembrane</keyword>
<keyword evidence="2" id="KW-1133">Transmembrane helix</keyword>
<sequence length="1124" mass="122004">MTIPAWLARAVESSRDGASSGIPKGGKASLDKFLSELQEKARPDQLAAIEQFKADFGPSIVDGGFMRQNVADGVLTFLSSQVGSRRSGPIQIRDENGQSVTATRYGPLPRSADNVYVPPADGPPARGDEPELMHKSHILFRDPETGEAYVLPWVRGASEDHVPGSQARPDEEAVPPEATPARKAIEAAPPTTYSLQQVRNLRQPEKWKAGELYTRELNGSTGEAHFPVEANPSGTYPVFGEGGRYVDAPVFKSQDEIEAIEVKTYHRWTTINGVAQMREVPLTAKLQEQINKDVALRNENPGYQPRWVFLDAPPSAELQQALDDARIIGNIFGHNTPAAAAARPQSAATEAGQPRTLRLQDESGKVIIATMLGTEPTSPEQVYVPPSDGPRTPGDAPEVADKTHILVYDPDTGEPVVLPWIRGASGDRALTRDGVRATPLDQVPDLVMGDFQPNQIPWLKREQVAELTEQQFRDMDQAGLLPYLTKSQLRGIPKAKIGYVNIAGLGEKQIPWLTEGQIRNATGQQFQDLGKAGLTPHLTKPQLQAIKGDKVEFVDVSKLDARQVPWFKSGQVAKFTSPQFEDLGKAGLLNHLTERQVPAIPEPIVGSVEVAKLDPKQVPWLTGKQIPVLTRDQWGAFTIHHIEALTQPQIEVVTPKQFEETSPGQFRKFTPEQFEWMNWDQKNALSVLQLTTFRATHKKAMTPDQATSVDLALSHARMRENAQALATFGGMSTTSYMLWSSLPPTWTATAGAVAFGVRGFVFGAQAIFPGATANHKPFGRFLNALGGATFIAAAPGAATGMIQGKDLVVNSTFSLGNIVYGTKSMLQSFTGRPVIRNLAEYLAGPGYVLGCAVYTLHSWPAPIATVAGTMFTFGCAEFWASAIRTDRMNRRSVPRTDADIAAAEKSDKRWAALDRWTLGITFGVGMLLFSLDSLLAEPWDPKTTPPPDPKKPDGDGSSKQPDDPSDVPGEPHIPGEDFPQLVVVTDDGLNLRTQPAGDSPVVTVLQPGTFVEQTAKPSTDPSGEAWIPVEGFGPDGKMHGGWVSGDYVEVHPEGSSNSEGRTNPTLEKDGYRWVEVKDGDSIRLIAKAHSADVAATVVLNMDHILSPDMIFSGDRIYLPANSIG</sequence>
<reference evidence="4 5" key="1">
    <citation type="submission" date="2015-12" db="EMBL/GenBank/DDBJ databases">
        <title>Draft genome sequence of Mesorhizobium sp. UFLA 01-765, a multitolerant efficient symbiont and plant-growth promoting strain isolated from Zn-mining soil using Leucaena leucocephala as a trap plant.</title>
        <authorList>
            <person name="Rangel W.M."/>
            <person name="Thijs S."/>
            <person name="Longatti S.M."/>
            <person name="Moreira F.M."/>
            <person name="Weyens N."/>
            <person name="Vangronsveld J."/>
            <person name="Van Hamme J.D."/>
            <person name="Bottos E.M."/>
            <person name="Rineau F."/>
        </authorList>
    </citation>
    <scope>NUCLEOTIDE SEQUENCE [LARGE SCALE GENOMIC DNA]</scope>
    <source>
        <strain evidence="4 5">UFLA 01-765</strain>
    </source>
</reference>
<feature type="region of interest" description="Disordered" evidence="1">
    <location>
        <begin position="939"/>
        <end position="977"/>
    </location>
</feature>